<keyword evidence="5 6" id="KW-0503">Monooxygenase</keyword>
<dbReference type="PANTHER" id="PTHR42747:SF4">
    <property type="entry name" value="BLR1330 PROTEIN"/>
    <property type="match status" value="1"/>
</dbReference>
<evidence type="ECO:0000256" key="1">
    <source>
        <dbReference type="ARBA" id="ARBA00009881"/>
    </source>
</evidence>
<keyword evidence="3" id="KW-0288">FMN</keyword>
<dbReference type="CDD" id="cd04730">
    <property type="entry name" value="NPD_like"/>
    <property type="match status" value="1"/>
</dbReference>
<evidence type="ECO:0000256" key="2">
    <source>
        <dbReference type="ARBA" id="ARBA00022630"/>
    </source>
</evidence>
<keyword evidence="2" id="KW-0285">Flavoprotein</keyword>
<sequence>MLTPVLRDRLRLPLIAAPMTAVSGPELVIAACRGGVIGSFPAHNARTTEELDAWLTRIAAALDTDGAPVAPNLVVHRSNPRLADDVACLARHRVPLVITSVGSPAAVLGPLRDAGCLVFADVASMRHVDRALALGVDGLVLLTAGAGGQTGWHNPLAFLRAVRRRYDGPLVLAGGIADGAALLAAQVAGADLAYMGTKFIATEESMAGAEYRAALVAATLDDITQTSGPTGLPANLLAGKVDPDAGAGQSTGFRFDVIAGATEVWAAGHSVCGVDAVLGVAELIERTHREYSAAAEAMTRNHIY</sequence>
<dbReference type="RefSeq" id="WP_345702838.1">
    <property type="nucleotide sequence ID" value="NZ_BAABJP010000010.1"/>
</dbReference>
<dbReference type="InterPro" id="IPR013785">
    <property type="entry name" value="Aldolase_TIM"/>
</dbReference>
<dbReference type="GO" id="GO:0004497">
    <property type="term" value="F:monooxygenase activity"/>
    <property type="evidence" value="ECO:0007669"/>
    <property type="project" value="UniProtKB-KW"/>
</dbReference>
<comment type="similarity">
    <text evidence="1">Belongs to the nitronate monooxygenase family. NMO class I subfamily.</text>
</comment>
<comment type="caution">
    <text evidence="6">The sequence shown here is derived from an EMBL/GenBank/DDBJ whole genome shotgun (WGS) entry which is preliminary data.</text>
</comment>
<dbReference type="Gene3D" id="3.20.20.70">
    <property type="entry name" value="Aldolase class I"/>
    <property type="match status" value="1"/>
</dbReference>
<evidence type="ECO:0000256" key="3">
    <source>
        <dbReference type="ARBA" id="ARBA00022643"/>
    </source>
</evidence>
<gene>
    <name evidence="6" type="ORF">GCM10023321_31320</name>
</gene>
<reference evidence="7" key="1">
    <citation type="journal article" date="2019" name="Int. J. Syst. Evol. Microbiol.">
        <title>The Global Catalogue of Microorganisms (GCM) 10K type strain sequencing project: providing services to taxonomists for standard genome sequencing and annotation.</title>
        <authorList>
            <consortium name="The Broad Institute Genomics Platform"/>
            <consortium name="The Broad Institute Genome Sequencing Center for Infectious Disease"/>
            <person name="Wu L."/>
            <person name="Ma J."/>
        </authorList>
    </citation>
    <scope>NUCLEOTIDE SEQUENCE [LARGE SCALE GENOMIC DNA]</scope>
    <source>
        <strain evidence="7">JCM 18303</strain>
    </source>
</reference>
<dbReference type="InterPro" id="IPR004136">
    <property type="entry name" value="NMO"/>
</dbReference>
<evidence type="ECO:0000313" key="6">
    <source>
        <dbReference type="EMBL" id="GAA5156163.1"/>
    </source>
</evidence>
<evidence type="ECO:0000313" key="7">
    <source>
        <dbReference type="Proteomes" id="UP001428817"/>
    </source>
</evidence>
<evidence type="ECO:0000256" key="4">
    <source>
        <dbReference type="ARBA" id="ARBA00023002"/>
    </source>
</evidence>
<name>A0ABP9Q335_9PSEU</name>
<organism evidence="6 7">
    <name type="scientific">Pseudonocardia eucalypti</name>
    <dbReference type="NCBI Taxonomy" id="648755"/>
    <lineage>
        <taxon>Bacteria</taxon>
        <taxon>Bacillati</taxon>
        <taxon>Actinomycetota</taxon>
        <taxon>Actinomycetes</taxon>
        <taxon>Pseudonocardiales</taxon>
        <taxon>Pseudonocardiaceae</taxon>
        <taxon>Pseudonocardia</taxon>
    </lineage>
</organism>
<evidence type="ECO:0000256" key="5">
    <source>
        <dbReference type="ARBA" id="ARBA00023033"/>
    </source>
</evidence>
<accession>A0ABP9Q335</accession>
<dbReference type="EMBL" id="BAABJP010000010">
    <property type="protein sequence ID" value="GAA5156163.1"/>
    <property type="molecule type" value="Genomic_DNA"/>
</dbReference>
<dbReference type="Proteomes" id="UP001428817">
    <property type="component" value="Unassembled WGS sequence"/>
</dbReference>
<dbReference type="SUPFAM" id="SSF51412">
    <property type="entry name" value="Inosine monophosphate dehydrogenase (IMPDH)"/>
    <property type="match status" value="1"/>
</dbReference>
<dbReference type="PANTHER" id="PTHR42747">
    <property type="entry name" value="NITRONATE MONOOXYGENASE-RELATED"/>
    <property type="match status" value="1"/>
</dbReference>
<proteinExistence type="inferred from homology"/>
<keyword evidence="7" id="KW-1185">Reference proteome</keyword>
<protein>
    <submittedName>
        <fullName evidence="6">Nitronate monooxygenase</fullName>
    </submittedName>
</protein>
<keyword evidence="4" id="KW-0560">Oxidoreductase</keyword>
<dbReference type="Pfam" id="PF03060">
    <property type="entry name" value="NMO"/>
    <property type="match status" value="1"/>
</dbReference>